<evidence type="ECO:0000313" key="3">
    <source>
        <dbReference type="Proteomes" id="UP000807115"/>
    </source>
</evidence>
<dbReference type="AlphaFoldDB" id="A0A921PZ61"/>
<comment type="caution">
    <text evidence="2">The sequence shown here is derived from an EMBL/GenBank/DDBJ whole genome shotgun (WGS) entry which is preliminary data.</text>
</comment>
<gene>
    <name evidence="2" type="ORF">BDA96_10G050000</name>
</gene>
<sequence length="122" mass="12955">MEGPIDRDRDRVRANRRWTGSELGFVRLKQRVMAGLQLQLDGKALAGGGALPAHGSGQEGHQESPGFALTKDETPAAALSASNTAPGAAVRRRLVVVARSFLSVLDADLVRHVGLVKYPCGQ</sequence>
<dbReference type="EMBL" id="CM027689">
    <property type="protein sequence ID" value="KAG0512849.1"/>
    <property type="molecule type" value="Genomic_DNA"/>
</dbReference>
<proteinExistence type="predicted"/>
<reference evidence="2" key="2">
    <citation type="submission" date="2020-10" db="EMBL/GenBank/DDBJ databases">
        <authorList>
            <person name="Cooper E.A."/>
            <person name="Brenton Z.W."/>
            <person name="Flinn B.S."/>
            <person name="Jenkins J."/>
            <person name="Shu S."/>
            <person name="Flowers D."/>
            <person name="Luo F."/>
            <person name="Wang Y."/>
            <person name="Xia P."/>
            <person name="Barry K."/>
            <person name="Daum C."/>
            <person name="Lipzen A."/>
            <person name="Yoshinaga Y."/>
            <person name="Schmutz J."/>
            <person name="Saski C."/>
            <person name="Vermerris W."/>
            <person name="Kresovich S."/>
        </authorList>
    </citation>
    <scope>NUCLEOTIDE SEQUENCE</scope>
</reference>
<dbReference type="Proteomes" id="UP000807115">
    <property type="component" value="Chromosome 10"/>
</dbReference>
<accession>A0A921PZ61</accession>
<feature type="region of interest" description="Disordered" evidence="1">
    <location>
        <begin position="47"/>
        <end position="74"/>
    </location>
</feature>
<evidence type="ECO:0000313" key="2">
    <source>
        <dbReference type="EMBL" id="KAG0512849.1"/>
    </source>
</evidence>
<protein>
    <submittedName>
        <fullName evidence="2">Uncharacterized protein</fullName>
    </submittedName>
</protein>
<evidence type="ECO:0000256" key="1">
    <source>
        <dbReference type="SAM" id="MobiDB-lite"/>
    </source>
</evidence>
<reference evidence="2" key="1">
    <citation type="journal article" date="2019" name="BMC Genomics">
        <title>A new reference genome for Sorghum bicolor reveals high levels of sequence similarity between sweet and grain genotypes: implications for the genetics of sugar metabolism.</title>
        <authorList>
            <person name="Cooper E.A."/>
            <person name="Brenton Z.W."/>
            <person name="Flinn B.S."/>
            <person name="Jenkins J."/>
            <person name="Shu S."/>
            <person name="Flowers D."/>
            <person name="Luo F."/>
            <person name="Wang Y."/>
            <person name="Xia P."/>
            <person name="Barry K."/>
            <person name="Daum C."/>
            <person name="Lipzen A."/>
            <person name="Yoshinaga Y."/>
            <person name="Schmutz J."/>
            <person name="Saski C."/>
            <person name="Vermerris W."/>
            <person name="Kresovich S."/>
        </authorList>
    </citation>
    <scope>NUCLEOTIDE SEQUENCE</scope>
</reference>
<name>A0A921PZ61_SORBI</name>
<organism evidence="2 3">
    <name type="scientific">Sorghum bicolor</name>
    <name type="common">Sorghum</name>
    <name type="synonym">Sorghum vulgare</name>
    <dbReference type="NCBI Taxonomy" id="4558"/>
    <lineage>
        <taxon>Eukaryota</taxon>
        <taxon>Viridiplantae</taxon>
        <taxon>Streptophyta</taxon>
        <taxon>Embryophyta</taxon>
        <taxon>Tracheophyta</taxon>
        <taxon>Spermatophyta</taxon>
        <taxon>Magnoliopsida</taxon>
        <taxon>Liliopsida</taxon>
        <taxon>Poales</taxon>
        <taxon>Poaceae</taxon>
        <taxon>PACMAD clade</taxon>
        <taxon>Panicoideae</taxon>
        <taxon>Andropogonodae</taxon>
        <taxon>Andropogoneae</taxon>
        <taxon>Sorghinae</taxon>
        <taxon>Sorghum</taxon>
    </lineage>
</organism>